<evidence type="ECO:0000313" key="7">
    <source>
        <dbReference type="EMBL" id="MED6191885.1"/>
    </source>
</evidence>
<evidence type="ECO:0000256" key="3">
    <source>
        <dbReference type="ARBA" id="ARBA00022833"/>
    </source>
</evidence>
<dbReference type="PROSITE" id="PS51999">
    <property type="entry name" value="ZF_GRF"/>
    <property type="match status" value="1"/>
</dbReference>
<keyword evidence="3" id="KW-0862">Zinc</keyword>
<dbReference type="Pfam" id="PF06839">
    <property type="entry name" value="Zn_ribbon_GRF"/>
    <property type="match status" value="1"/>
</dbReference>
<gene>
    <name evidence="7" type="ORF">PIB30_004964</name>
</gene>
<reference evidence="7 8" key="1">
    <citation type="journal article" date="2023" name="Plants (Basel)">
        <title>Bridging the Gap: Combining Genomics and Transcriptomics Approaches to Understand Stylosanthes scabra, an Orphan Legume from the Brazilian Caatinga.</title>
        <authorList>
            <person name="Ferreira-Neto J.R.C."/>
            <person name="da Silva M.D."/>
            <person name="Binneck E."/>
            <person name="de Melo N.F."/>
            <person name="da Silva R.H."/>
            <person name="de Melo A.L.T.M."/>
            <person name="Pandolfi V."/>
            <person name="Bustamante F.O."/>
            <person name="Brasileiro-Vidal A.C."/>
            <person name="Benko-Iseppon A.M."/>
        </authorList>
    </citation>
    <scope>NUCLEOTIDE SEQUENCE [LARGE SCALE GENOMIC DNA]</scope>
    <source>
        <tissue evidence="7">Leaves</tissue>
    </source>
</reference>
<comment type="caution">
    <text evidence="7">The sequence shown here is derived from an EMBL/GenBank/DDBJ whole genome shotgun (WGS) entry which is preliminary data.</text>
</comment>
<evidence type="ECO:0000259" key="6">
    <source>
        <dbReference type="PROSITE" id="PS51999"/>
    </source>
</evidence>
<feature type="domain" description="GRF-type" evidence="6">
    <location>
        <begin position="200"/>
        <end position="238"/>
    </location>
</feature>
<keyword evidence="2 4" id="KW-0863">Zinc-finger</keyword>
<name>A0ABU6X5F6_9FABA</name>
<evidence type="ECO:0000256" key="5">
    <source>
        <dbReference type="SAM" id="MobiDB-lite"/>
    </source>
</evidence>
<evidence type="ECO:0000313" key="8">
    <source>
        <dbReference type="Proteomes" id="UP001341840"/>
    </source>
</evidence>
<evidence type="ECO:0000256" key="1">
    <source>
        <dbReference type="ARBA" id="ARBA00022723"/>
    </source>
</evidence>
<sequence>MEDDRAALEEIQALNDDPNPSPPPSPASVPTNDGRVAPLRRDVNLIPSDEVASFPFPMSVQMEHWLSKICYDSALLAPTYFRNEVALAAGGIAYRYCVVLLGNPLGVGVHATSQFSPLEMDANEDDAFYMLQKILHATSQHIRDYNYLSAKALQRTNDHLRAEIERLEEKISFRGYDTDLEDVLPNIPLLVSGSGGERFCYCGLKAPLKVSRSFANPGREYYRCPGGRCGWFCWAVPAGEGSSPMAPHISDRFPQAF</sequence>
<organism evidence="7 8">
    <name type="scientific">Stylosanthes scabra</name>
    <dbReference type="NCBI Taxonomy" id="79078"/>
    <lineage>
        <taxon>Eukaryota</taxon>
        <taxon>Viridiplantae</taxon>
        <taxon>Streptophyta</taxon>
        <taxon>Embryophyta</taxon>
        <taxon>Tracheophyta</taxon>
        <taxon>Spermatophyta</taxon>
        <taxon>Magnoliopsida</taxon>
        <taxon>eudicotyledons</taxon>
        <taxon>Gunneridae</taxon>
        <taxon>Pentapetalae</taxon>
        <taxon>rosids</taxon>
        <taxon>fabids</taxon>
        <taxon>Fabales</taxon>
        <taxon>Fabaceae</taxon>
        <taxon>Papilionoideae</taxon>
        <taxon>50 kb inversion clade</taxon>
        <taxon>dalbergioids sensu lato</taxon>
        <taxon>Dalbergieae</taxon>
        <taxon>Pterocarpus clade</taxon>
        <taxon>Stylosanthes</taxon>
    </lineage>
</organism>
<feature type="region of interest" description="Disordered" evidence="5">
    <location>
        <begin position="1"/>
        <end position="34"/>
    </location>
</feature>
<evidence type="ECO:0000256" key="4">
    <source>
        <dbReference type="PROSITE-ProRule" id="PRU01343"/>
    </source>
</evidence>
<keyword evidence="8" id="KW-1185">Reference proteome</keyword>
<accession>A0ABU6X5F6</accession>
<protein>
    <recommendedName>
        <fullName evidence="6">GRF-type domain-containing protein</fullName>
    </recommendedName>
</protein>
<dbReference type="EMBL" id="JASCZI010211458">
    <property type="protein sequence ID" value="MED6191885.1"/>
    <property type="molecule type" value="Genomic_DNA"/>
</dbReference>
<evidence type="ECO:0000256" key="2">
    <source>
        <dbReference type="ARBA" id="ARBA00022771"/>
    </source>
</evidence>
<dbReference type="InterPro" id="IPR010666">
    <property type="entry name" value="Znf_GRF"/>
</dbReference>
<proteinExistence type="predicted"/>
<keyword evidence="1" id="KW-0479">Metal-binding</keyword>
<dbReference type="Proteomes" id="UP001341840">
    <property type="component" value="Unassembled WGS sequence"/>
</dbReference>